<reference evidence="2 3" key="1">
    <citation type="submission" date="2019-03" db="EMBL/GenBank/DDBJ databases">
        <title>Diverse conjugative elements silence natural transformation in Legionella species.</title>
        <authorList>
            <person name="Durieux I."/>
            <person name="Ginevra C."/>
            <person name="Attaiech L."/>
            <person name="Picq K."/>
            <person name="Juan P.A."/>
            <person name="Jarraud S."/>
            <person name="Charpentier X."/>
        </authorList>
    </citation>
    <scope>NUCLEOTIDE SEQUENCE [LARGE SCALE GENOMIC DNA]</scope>
    <source>
        <strain evidence="2 3">HL-0427-4011</strain>
    </source>
</reference>
<evidence type="ECO:0000256" key="1">
    <source>
        <dbReference type="SAM" id="MobiDB-lite"/>
    </source>
</evidence>
<feature type="compositionally biased region" description="Basic and acidic residues" evidence="1">
    <location>
        <begin position="154"/>
        <end position="182"/>
    </location>
</feature>
<protein>
    <submittedName>
        <fullName evidence="2">Uncharacterized protein</fullName>
    </submittedName>
</protein>
<organism evidence="2 3">
    <name type="scientific">Legionella israelensis</name>
    <dbReference type="NCBI Taxonomy" id="454"/>
    <lineage>
        <taxon>Bacteria</taxon>
        <taxon>Pseudomonadati</taxon>
        <taxon>Pseudomonadota</taxon>
        <taxon>Gammaproteobacteria</taxon>
        <taxon>Legionellales</taxon>
        <taxon>Legionellaceae</taxon>
        <taxon>Legionella</taxon>
    </lineage>
</organism>
<evidence type="ECO:0000313" key="3">
    <source>
        <dbReference type="Proteomes" id="UP000295517"/>
    </source>
</evidence>
<evidence type="ECO:0000313" key="2">
    <source>
        <dbReference type="EMBL" id="QBR83844.1"/>
    </source>
</evidence>
<name>A0AAX1EG95_9GAMM</name>
<dbReference type="Proteomes" id="UP000295517">
    <property type="component" value="Chromosome"/>
</dbReference>
<proteinExistence type="predicted"/>
<accession>A0AAX1EG95</accession>
<dbReference type="AlphaFoldDB" id="A0AAX1EG95"/>
<sequence length="211" mass="24078">MKKKSDNTNSAVTRSKEEKRKIISSKVNLDTLASSAMAINQLNGDDLDEVTIMREMADSARLVKNNDLGEIEEMLMTQAKTLDHFFYKNLKELGKLRMINQIQVIADLALKAQNQSRKTLIALAELKHPRRTTFIKQQNNAVNQQVNNGLDSSSPRKKEQKEIKPANELLEVKKDEWMDKTTKGATGQINPSMETMEPVNRSEVPRRKRKK</sequence>
<dbReference type="EMBL" id="CP038254">
    <property type="protein sequence ID" value="QBR83844.1"/>
    <property type="molecule type" value="Genomic_DNA"/>
</dbReference>
<dbReference type="RefSeq" id="WP_135060168.1">
    <property type="nucleotide sequence ID" value="NZ_CP038254.1"/>
</dbReference>
<gene>
    <name evidence="2" type="ORF">E3983_05470</name>
</gene>
<feature type="compositionally biased region" description="Polar residues" evidence="1">
    <location>
        <begin position="183"/>
        <end position="193"/>
    </location>
</feature>
<feature type="compositionally biased region" description="Low complexity" evidence="1">
    <location>
        <begin position="139"/>
        <end position="148"/>
    </location>
</feature>
<feature type="region of interest" description="Disordered" evidence="1">
    <location>
        <begin position="139"/>
        <end position="211"/>
    </location>
</feature>